<evidence type="ECO:0000313" key="3">
    <source>
        <dbReference type="Proteomes" id="UP001165641"/>
    </source>
</evidence>
<dbReference type="SUPFAM" id="SSF51735">
    <property type="entry name" value="NAD(P)-binding Rossmann-fold domains"/>
    <property type="match status" value="1"/>
</dbReference>
<dbReference type="InterPro" id="IPR036291">
    <property type="entry name" value="NAD(P)-bd_dom_sf"/>
</dbReference>
<sequence length="275" mass="29614">MRIALTGASGFVGASIRPLLQQAGHQVTPLGHDNGFSLGARPDLHGHHALIHCAFAHQPGCFRGGEGDDPQGFVETNQTGTRLLFDQAEKCGVSRVIFLSTRAVHDGHPAGSFLTDTLPPRPVNLYGQVKSDGERYLLSKTGIKGTAIRATGLYGPGPRNKWRELFRQFQQGARLAPRVGTELHIADLADAMLRLLAHPLPPATVNASDFALDRQDLLRLVAEHTGCRTALPDRADAVDMRIAGCAALARLGWRPGGIAKLEQTMPRLLDLAPQV</sequence>
<dbReference type="Gene3D" id="3.40.50.720">
    <property type="entry name" value="NAD(P)-binding Rossmann-like Domain"/>
    <property type="match status" value="1"/>
</dbReference>
<protein>
    <submittedName>
        <fullName evidence="2">NAD(P)-dependent oxidoreductase</fullName>
    </submittedName>
</protein>
<dbReference type="PANTHER" id="PTHR43245">
    <property type="entry name" value="BIFUNCTIONAL POLYMYXIN RESISTANCE PROTEIN ARNA"/>
    <property type="match status" value="1"/>
</dbReference>
<dbReference type="InterPro" id="IPR001509">
    <property type="entry name" value="Epimerase_deHydtase"/>
</dbReference>
<gene>
    <name evidence="2" type="ORF">PAF17_08105</name>
</gene>
<dbReference type="RefSeq" id="WP_271888597.1">
    <property type="nucleotide sequence ID" value="NZ_JAQBIE010000009.1"/>
</dbReference>
<feature type="domain" description="NAD-dependent epimerase/dehydratase" evidence="1">
    <location>
        <begin position="3"/>
        <end position="199"/>
    </location>
</feature>
<dbReference type="CDD" id="cd08946">
    <property type="entry name" value="SDR_e"/>
    <property type="match status" value="1"/>
</dbReference>
<evidence type="ECO:0000313" key="2">
    <source>
        <dbReference type="EMBL" id="MDB6177475.1"/>
    </source>
</evidence>
<evidence type="ECO:0000259" key="1">
    <source>
        <dbReference type="Pfam" id="PF01370"/>
    </source>
</evidence>
<comment type="caution">
    <text evidence="2">The sequence shown here is derived from an EMBL/GenBank/DDBJ whole genome shotgun (WGS) entry which is preliminary data.</text>
</comment>
<dbReference type="Proteomes" id="UP001165641">
    <property type="component" value="Unassembled WGS sequence"/>
</dbReference>
<dbReference type="PANTHER" id="PTHR43245:SF55">
    <property type="entry name" value="NAD(P)-BINDING DOMAIN-CONTAINING PROTEIN"/>
    <property type="match status" value="1"/>
</dbReference>
<keyword evidence="3" id="KW-1185">Reference proteome</keyword>
<name>A0ABT4ZDN3_9RHOB</name>
<dbReference type="InterPro" id="IPR050177">
    <property type="entry name" value="Lipid_A_modif_metabolic_enz"/>
</dbReference>
<organism evidence="2 3">
    <name type="scientific">Paracoccus onchidii</name>
    <dbReference type="NCBI Taxonomy" id="3017813"/>
    <lineage>
        <taxon>Bacteria</taxon>
        <taxon>Pseudomonadati</taxon>
        <taxon>Pseudomonadota</taxon>
        <taxon>Alphaproteobacteria</taxon>
        <taxon>Rhodobacterales</taxon>
        <taxon>Paracoccaceae</taxon>
        <taxon>Paracoccus</taxon>
    </lineage>
</organism>
<proteinExistence type="predicted"/>
<accession>A0ABT4ZDN3</accession>
<dbReference type="EMBL" id="JAQBIE010000009">
    <property type="protein sequence ID" value="MDB6177475.1"/>
    <property type="molecule type" value="Genomic_DNA"/>
</dbReference>
<dbReference type="Pfam" id="PF01370">
    <property type="entry name" value="Epimerase"/>
    <property type="match status" value="1"/>
</dbReference>
<reference evidence="2" key="1">
    <citation type="submission" date="2022-12" db="EMBL/GenBank/DDBJ databases">
        <title>Paracoccus onchidii sp. nov., isolated from a marine invertebrate from the South China Sea.</title>
        <authorList>
            <person name="Xu S."/>
            <person name="Liu Z."/>
            <person name="Xu Y."/>
        </authorList>
    </citation>
    <scope>NUCLEOTIDE SEQUENCE</scope>
    <source>
        <strain evidence="2">Z330</strain>
    </source>
</reference>